<evidence type="ECO:0000313" key="3">
    <source>
        <dbReference type="Proteomes" id="UP000008549"/>
    </source>
</evidence>
<keyword evidence="1" id="KW-0812">Transmembrane</keyword>
<keyword evidence="1" id="KW-1133">Transmembrane helix</keyword>
<dbReference type="AlphaFoldDB" id="B6IIQ0"/>
<keyword evidence="3" id="KW-1185">Reference proteome</keyword>
<dbReference type="GeneID" id="68916877"/>
<reference evidence="2 3" key="2">
    <citation type="journal article" date="2011" name="PLoS Genet.">
        <title>Caenorhabditis briggsae recombinant inbred line genotypes reveal inter-strain incompatibility and the evolution of recombination.</title>
        <authorList>
            <person name="Ross J.A."/>
            <person name="Koboldt D.C."/>
            <person name="Staisch J.E."/>
            <person name="Chamberlin H.M."/>
            <person name="Gupta B.P."/>
            <person name="Miller R.D."/>
            <person name="Baird S.E."/>
            <person name="Haag E.S."/>
        </authorList>
    </citation>
    <scope>NUCLEOTIDE SEQUENCE [LARGE SCALE GENOMIC DNA]</scope>
    <source>
        <strain evidence="2 3">AF16</strain>
    </source>
</reference>
<dbReference type="KEGG" id="cbr:CBG_25386"/>
<dbReference type="InParanoid" id="B6IIQ0"/>
<dbReference type="EMBL" id="HE600940">
    <property type="protein sequence ID" value="CAR99780.1"/>
    <property type="molecule type" value="Genomic_DNA"/>
</dbReference>
<proteinExistence type="predicted"/>
<feature type="transmembrane region" description="Helical" evidence="1">
    <location>
        <begin position="101"/>
        <end position="119"/>
    </location>
</feature>
<feature type="transmembrane region" description="Helical" evidence="1">
    <location>
        <begin position="40"/>
        <end position="61"/>
    </location>
</feature>
<feature type="transmembrane region" description="Helical" evidence="1">
    <location>
        <begin position="73"/>
        <end position="95"/>
    </location>
</feature>
<gene>
    <name evidence="2" type="ORF">CBG25386</name>
    <name evidence="2" type="ORF">CBG_25386</name>
</gene>
<reference evidence="2 3" key="1">
    <citation type="journal article" date="2003" name="PLoS Biol.">
        <title>The genome sequence of Caenorhabditis briggsae: a platform for comparative genomics.</title>
        <authorList>
            <person name="Stein L.D."/>
            <person name="Bao Z."/>
            <person name="Blasiar D."/>
            <person name="Blumenthal T."/>
            <person name="Brent M.R."/>
            <person name="Chen N."/>
            <person name="Chinwalla A."/>
            <person name="Clarke L."/>
            <person name="Clee C."/>
            <person name="Coghlan A."/>
            <person name="Coulson A."/>
            <person name="D'Eustachio P."/>
            <person name="Fitch D.H."/>
            <person name="Fulton L.A."/>
            <person name="Fulton R.E."/>
            <person name="Griffiths-Jones S."/>
            <person name="Harris T.W."/>
            <person name="Hillier L.W."/>
            <person name="Kamath R."/>
            <person name="Kuwabara P.E."/>
            <person name="Mardis E.R."/>
            <person name="Marra M.A."/>
            <person name="Miner T.L."/>
            <person name="Minx P."/>
            <person name="Mullikin J.C."/>
            <person name="Plumb R.W."/>
            <person name="Rogers J."/>
            <person name="Schein J.E."/>
            <person name="Sohrmann M."/>
            <person name="Spieth J."/>
            <person name="Stajich J.E."/>
            <person name="Wei C."/>
            <person name="Willey D."/>
            <person name="Wilson R.K."/>
            <person name="Durbin R."/>
            <person name="Waterston R.H."/>
        </authorList>
    </citation>
    <scope>NUCLEOTIDE SEQUENCE [LARGE SCALE GENOMIC DNA]</scope>
    <source>
        <strain evidence="2 3">AF16</strain>
    </source>
</reference>
<organism evidence="2 3">
    <name type="scientific">Caenorhabditis briggsae</name>
    <dbReference type="NCBI Taxonomy" id="6238"/>
    <lineage>
        <taxon>Eukaryota</taxon>
        <taxon>Metazoa</taxon>
        <taxon>Ecdysozoa</taxon>
        <taxon>Nematoda</taxon>
        <taxon>Chromadorea</taxon>
        <taxon>Rhabditida</taxon>
        <taxon>Rhabditina</taxon>
        <taxon>Rhabditomorpha</taxon>
        <taxon>Rhabditoidea</taxon>
        <taxon>Rhabditidae</taxon>
        <taxon>Peloderinae</taxon>
        <taxon>Caenorhabditis</taxon>
    </lineage>
</organism>
<protein>
    <submittedName>
        <fullName evidence="2">Protein CBG25386</fullName>
    </submittedName>
</protein>
<dbReference type="Proteomes" id="UP000008549">
    <property type="component" value="Unassembled WGS sequence"/>
</dbReference>
<dbReference type="RefSeq" id="XP_045099341.1">
    <property type="nucleotide sequence ID" value="XM_045241216.1"/>
</dbReference>
<name>B6IIQ0_CAEBR</name>
<evidence type="ECO:0000313" key="2">
    <source>
        <dbReference type="EMBL" id="CAR99780.1"/>
    </source>
</evidence>
<keyword evidence="1" id="KW-0472">Membrane</keyword>
<accession>B6IIQ0</accession>
<dbReference type="HOGENOM" id="CLU_1877266_0_0_1"/>
<evidence type="ECO:0000256" key="1">
    <source>
        <dbReference type="SAM" id="Phobius"/>
    </source>
</evidence>
<sequence>MTFLRQNLFLKARDFQFPIVSFLFLKFFCQKSMTETTLSIFLPMFYQLIHATVLLLSSHVSSLRFSSQSEICLLIYLIRPSSIFIGLLFCFFFLLNTLLCFSVPSPIGHFLFPSLLISWTKRQLSSRRECRNRDSC</sequence>
<dbReference type="CTD" id="68916877"/>